<proteinExistence type="inferred from homology"/>
<dbReference type="InterPro" id="IPR050471">
    <property type="entry name" value="AB_hydrolase"/>
</dbReference>
<keyword evidence="4" id="KW-0808">Transferase</keyword>
<dbReference type="PANTHER" id="PTHR43433:SF5">
    <property type="entry name" value="AB HYDROLASE-1 DOMAIN-CONTAINING PROTEIN"/>
    <property type="match status" value="1"/>
</dbReference>
<sequence>MVLKALISLLILVVAGVAITQWKAARNEARAEASHPPPGQFIDVDGIKIHALVTGNGPDLVMIHGSSGSTRDMSFALAPALTERYRVILFDRPGHGFSDPLPRGRETINDQARFLSAAAAQLGAKQPIVMGQSYGGAVALAWAVQFPDRLSALVPVSTPSTPWTTPLDPYYQLVTSTFGNLLAVPLITAFVPDTRVEATMTEVFAPQAVPEGYLDHFNPRLSLRRSATRANARQRANLLDEVTALYPRYPDISVPTEILHGDADDIVSPSLHSENLVTQIPGAVLTLLPGLGHMPQHVAVPDVVAAIDRAAARAGLR</sequence>
<dbReference type="PRINTS" id="PR00111">
    <property type="entry name" value="ABHYDROLASE"/>
</dbReference>
<dbReference type="SUPFAM" id="SSF53474">
    <property type="entry name" value="alpha/beta-Hydrolases"/>
    <property type="match status" value="1"/>
</dbReference>
<dbReference type="InterPro" id="IPR029058">
    <property type="entry name" value="AB_hydrolase_fold"/>
</dbReference>
<dbReference type="GO" id="GO:0004742">
    <property type="term" value="F:dihydrolipoyllysine-residue acetyltransferase activity"/>
    <property type="evidence" value="ECO:0007669"/>
    <property type="project" value="UniProtKB-EC"/>
</dbReference>
<dbReference type="EMBL" id="ONZG01000008">
    <property type="protein sequence ID" value="SPJ29782.1"/>
    <property type="molecule type" value="Genomic_DNA"/>
</dbReference>
<dbReference type="Pfam" id="PF00561">
    <property type="entry name" value="Abhydrolase_1"/>
    <property type="match status" value="1"/>
</dbReference>
<evidence type="ECO:0000259" key="3">
    <source>
        <dbReference type="Pfam" id="PF00561"/>
    </source>
</evidence>
<comment type="similarity">
    <text evidence="1">Belongs to the peptidase S33 family.</text>
</comment>
<keyword evidence="2" id="KW-0378">Hydrolase</keyword>
<organism evidence="4 5">
    <name type="scientific">Falsiruegeria mediterranea M17</name>
    <dbReference type="NCBI Taxonomy" id="1200281"/>
    <lineage>
        <taxon>Bacteria</taxon>
        <taxon>Pseudomonadati</taxon>
        <taxon>Pseudomonadota</taxon>
        <taxon>Alphaproteobacteria</taxon>
        <taxon>Rhodobacterales</taxon>
        <taxon>Roseobacteraceae</taxon>
        <taxon>Falsiruegeria</taxon>
    </lineage>
</organism>
<evidence type="ECO:0000313" key="4">
    <source>
        <dbReference type="EMBL" id="SPJ29782.1"/>
    </source>
</evidence>
<dbReference type="InterPro" id="IPR000073">
    <property type="entry name" value="AB_hydrolase_1"/>
</dbReference>
<evidence type="ECO:0000256" key="2">
    <source>
        <dbReference type="ARBA" id="ARBA00022801"/>
    </source>
</evidence>
<name>A0A2R8CBJ0_9RHOB</name>
<dbReference type="AlphaFoldDB" id="A0A2R8CBJ0"/>
<dbReference type="PRINTS" id="PR00793">
    <property type="entry name" value="PROAMNOPTASE"/>
</dbReference>
<feature type="domain" description="AB hydrolase-1" evidence="3">
    <location>
        <begin position="60"/>
        <end position="297"/>
    </location>
</feature>
<dbReference type="GO" id="GO:0008233">
    <property type="term" value="F:peptidase activity"/>
    <property type="evidence" value="ECO:0007669"/>
    <property type="project" value="InterPro"/>
</dbReference>
<evidence type="ECO:0000256" key="1">
    <source>
        <dbReference type="ARBA" id="ARBA00010088"/>
    </source>
</evidence>
<dbReference type="Proteomes" id="UP000244898">
    <property type="component" value="Unassembled WGS sequence"/>
</dbReference>
<keyword evidence="5" id="KW-1185">Reference proteome</keyword>
<protein>
    <submittedName>
        <fullName evidence="4">Dihydrolipoyllysine-residue acetyltransferase component of acetoin cleaving system</fullName>
        <ecNumber evidence="4">2.3.1.12</ecNumber>
    </submittedName>
</protein>
<evidence type="ECO:0000313" key="5">
    <source>
        <dbReference type="Proteomes" id="UP000244898"/>
    </source>
</evidence>
<dbReference type="EC" id="2.3.1.12" evidence="4"/>
<gene>
    <name evidence="4" type="primary">acoC_2</name>
    <name evidence="4" type="ORF">TRM7615_03304</name>
</gene>
<keyword evidence="4" id="KW-0012">Acyltransferase</keyword>
<reference evidence="5" key="1">
    <citation type="submission" date="2018-03" db="EMBL/GenBank/DDBJ databases">
        <authorList>
            <person name="Rodrigo-Torres L."/>
            <person name="Arahal R. D."/>
            <person name="Lucena T."/>
        </authorList>
    </citation>
    <scope>NUCLEOTIDE SEQUENCE [LARGE SCALE GENOMIC DNA]</scope>
    <source>
        <strain evidence="5">CECT 7615</strain>
    </source>
</reference>
<dbReference type="PANTHER" id="PTHR43433">
    <property type="entry name" value="HYDROLASE, ALPHA/BETA FOLD FAMILY PROTEIN"/>
    <property type="match status" value="1"/>
</dbReference>
<dbReference type="Gene3D" id="3.40.50.1820">
    <property type="entry name" value="alpha/beta hydrolase"/>
    <property type="match status" value="1"/>
</dbReference>
<dbReference type="InterPro" id="IPR002410">
    <property type="entry name" value="Peptidase_S33"/>
</dbReference>
<accession>A0A2R8CBJ0</accession>
<dbReference type="GO" id="GO:0006508">
    <property type="term" value="P:proteolysis"/>
    <property type="evidence" value="ECO:0007669"/>
    <property type="project" value="InterPro"/>
</dbReference>